<evidence type="ECO:0000256" key="8">
    <source>
        <dbReference type="ARBA" id="ARBA00022801"/>
    </source>
</evidence>
<reference evidence="12 13" key="1">
    <citation type="submission" date="2021-01" db="EMBL/GenBank/DDBJ databases">
        <title>Belnapia mucosa sp. nov. and Belnapia arida sp. nov., isolated from the Tabernas Desert (Almeria, Spain).</title>
        <authorList>
            <person name="Molina-Menor E."/>
            <person name="Vidal-Verdu A."/>
            <person name="Calonge A."/>
            <person name="Satari L."/>
            <person name="Pereto Magraner J."/>
            <person name="Porcar Miralles M."/>
        </authorList>
    </citation>
    <scope>NUCLEOTIDE SEQUENCE [LARGE SCALE GENOMIC DNA]</scope>
    <source>
        <strain evidence="12 13">T6</strain>
    </source>
</reference>
<keyword evidence="10" id="KW-0963">Cytoplasm</keyword>
<keyword evidence="8 10" id="KW-0378">Hydrolase</keyword>
<dbReference type="InterPro" id="IPR022892">
    <property type="entry name" value="RNaseHI"/>
</dbReference>
<feature type="domain" description="RNase H type-1" evidence="11">
    <location>
        <begin position="8"/>
        <end position="149"/>
    </location>
</feature>
<evidence type="ECO:0000256" key="5">
    <source>
        <dbReference type="ARBA" id="ARBA00022722"/>
    </source>
</evidence>
<keyword evidence="9 10" id="KW-0460">Magnesium</keyword>
<dbReference type="InterPro" id="IPR002156">
    <property type="entry name" value="RNaseH_domain"/>
</dbReference>
<proteinExistence type="inferred from homology"/>
<feature type="binding site" evidence="10">
    <location>
        <position position="17"/>
    </location>
    <ligand>
        <name>Mg(2+)</name>
        <dbReference type="ChEBI" id="CHEBI:18420"/>
        <label>2</label>
    </ligand>
</feature>
<dbReference type="GO" id="GO:0004523">
    <property type="term" value="F:RNA-DNA hybrid ribonuclease activity"/>
    <property type="evidence" value="ECO:0007669"/>
    <property type="project" value="UniProtKB-EC"/>
</dbReference>
<dbReference type="Proteomes" id="UP000606490">
    <property type="component" value="Unassembled WGS sequence"/>
</dbReference>
<evidence type="ECO:0000256" key="4">
    <source>
        <dbReference type="ARBA" id="ARBA00012180"/>
    </source>
</evidence>
<evidence type="ECO:0000256" key="2">
    <source>
        <dbReference type="ARBA" id="ARBA00005300"/>
    </source>
</evidence>
<evidence type="ECO:0000256" key="9">
    <source>
        <dbReference type="ARBA" id="ARBA00022842"/>
    </source>
</evidence>
<dbReference type="InterPro" id="IPR012337">
    <property type="entry name" value="RNaseH-like_sf"/>
</dbReference>
<feature type="binding site" evidence="10">
    <location>
        <position position="55"/>
    </location>
    <ligand>
        <name>Mg(2+)</name>
        <dbReference type="ChEBI" id="CHEBI:18420"/>
        <label>1</label>
    </ligand>
</feature>
<sequence>MASEDATPAAPVEIWTDGGCKPNPGPGGWAAILRYGETERELSGGDPATTNNRMELMAAISALEALKRPCRVVLHTDSEYVRNGISRWINGWVRNNWRNSAKEPVANMALWQRLLAAAKPHEVEWRWVRGHAGDPMNERADRLATEARLKLG</sequence>
<comment type="subcellular location">
    <subcellularLocation>
        <location evidence="10">Cytoplasm</location>
    </subcellularLocation>
</comment>
<dbReference type="Gene3D" id="3.30.420.10">
    <property type="entry name" value="Ribonuclease H-like superfamily/Ribonuclease H"/>
    <property type="match status" value="1"/>
</dbReference>
<dbReference type="PANTHER" id="PTHR10642:SF26">
    <property type="entry name" value="RIBONUCLEASE H1"/>
    <property type="match status" value="1"/>
</dbReference>
<comment type="similarity">
    <text evidence="2 10">Belongs to the RNase H family.</text>
</comment>
<dbReference type="PANTHER" id="PTHR10642">
    <property type="entry name" value="RIBONUCLEASE H1"/>
    <property type="match status" value="1"/>
</dbReference>
<keyword evidence="7 10" id="KW-0255">Endonuclease</keyword>
<dbReference type="InterPro" id="IPR036397">
    <property type="entry name" value="RNaseH_sf"/>
</dbReference>
<dbReference type="CDD" id="cd09278">
    <property type="entry name" value="RNase_HI_prokaryote_like"/>
    <property type="match status" value="1"/>
</dbReference>
<comment type="function">
    <text evidence="10">Endonuclease that specifically degrades the RNA of RNA-DNA hybrids.</text>
</comment>
<dbReference type="SUPFAM" id="SSF53098">
    <property type="entry name" value="Ribonuclease H-like"/>
    <property type="match status" value="1"/>
</dbReference>
<feature type="binding site" evidence="10">
    <location>
        <position position="141"/>
    </location>
    <ligand>
        <name>Mg(2+)</name>
        <dbReference type="ChEBI" id="CHEBI:18420"/>
        <label>2</label>
    </ligand>
</feature>
<dbReference type="PROSITE" id="PS50879">
    <property type="entry name" value="RNASE_H_1"/>
    <property type="match status" value="1"/>
</dbReference>
<evidence type="ECO:0000256" key="1">
    <source>
        <dbReference type="ARBA" id="ARBA00000077"/>
    </source>
</evidence>
<evidence type="ECO:0000256" key="10">
    <source>
        <dbReference type="HAMAP-Rule" id="MF_00042"/>
    </source>
</evidence>
<dbReference type="HAMAP" id="MF_00042">
    <property type="entry name" value="RNase_H"/>
    <property type="match status" value="1"/>
</dbReference>
<dbReference type="EC" id="3.1.26.4" evidence="4 10"/>
<keyword evidence="13" id="KW-1185">Reference proteome</keyword>
<evidence type="ECO:0000256" key="3">
    <source>
        <dbReference type="ARBA" id="ARBA00011245"/>
    </source>
</evidence>
<protein>
    <recommendedName>
        <fullName evidence="4 10">Ribonuclease H</fullName>
        <shortName evidence="10">RNase H</shortName>
        <ecNumber evidence="4 10">3.1.26.4</ecNumber>
    </recommendedName>
</protein>
<comment type="subunit">
    <text evidence="3 10">Monomer.</text>
</comment>
<accession>A0ABS1V211</accession>
<comment type="cofactor">
    <cofactor evidence="10">
        <name>Mg(2+)</name>
        <dbReference type="ChEBI" id="CHEBI:18420"/>
    </cofactor>
    <text evidence="10">Binds 1 Mg(2+) ion per subunit. May bind a second metal ion at a regulatory site, or after substrate binding.</text>
</comment>
<dbReference type="Pfam" id="PF00075">
    <property type="entry name" value="RNase_H"/>
    <property type="match status" value="1"/>
</dbReference>
<feature type="binding site" evidence="10">
    <location>
        <position position="17"/>
    </location>
    <ligand>
        <name>Mg(2+)</name>
        <dbReference type="ChEBI" id="CHEBI:18420"/>
        <label>1</label>
    </ligand>
</feature>
<keyword evidence="5 10" id="KW-0540">Nuclease</keyword>
<evidence type="ECO:0000313" key="13">
    <source>
        <dbReference type="Proteomes" id="UP000606490"/>
    </source>
</evidence>
<name>A0ABS1V211_9PROT</name>
<dbReference type="RefSeq" id="WP_202825441.1">
    <property type="nucleotide sequence ID" value="NZ_JAEUXJ010000003.1"/>
</dbReference>
<dbReference type="EMBL" id="JAEUXJ010000003">
    <property type="protein sequence ID" value="MBL6455713.1"/>
    <property type="molecule type" value="Genomic_DNA"/>
</dbReference>
<keyword evidence="6 10" id="KW-0479">Metal-binding</keyword>
<feature type="binding site" evidence="10">
    <location>
        <position position="77"/>
    </location>
    <ligand>
        <name>Mg(2+)</name>
        <dbReference type="ChEBI" id="CHEBI:18420"/>
        <label>1</label>
    </ligand>
</feature>
<evidence type="ECO:0000259" key="11">
    <source>
        <dbReference type="PROSITE" id="PS50879"/>
    </source>
</evidence>
<gene>
    <name evidence="10 12" type="primary">rnhA</name>
    <name evidence="12" type="ORF">JMJ55_10285</name>
</gene>
<comment type="caution">
    <text evidence="12">The sequence shown here is derived from an EMBL/GenBank/DDBJ whole genome shotgun (WGS) entry which is preliminary data.</text>
</comment>
<dbReference type="NCBIfam" id="NF001236">
    <property type="entry name" value="PRK00203.1"/>
    <property type="match status" value="1"/>
</dbReference>
<dbReference type="InterPro" id="IPR050092">
    <property type="entry name" value="RNase_H"/>
</dbReference>
<organism evidence="12 13">
    <name type="scientific">Belnapia mucosa</name>
    <dbReference type="NCBI Taxonomy" id="2804532"/>
    <lineage>
        <taxon>Bacteria</taxon>
        <taxon>Pseudomonadati</taxon>
        <taxon>Pseudomonadota</taxon>
        <taxon>Alphaproteobacteria</taxon>
        <taxon>Acetobacterales</taxon>
        <taxon>Roseomonadaceae</taxon>
        <taxon>Belnapia</taxon>
    </lineage>
</organism>
<evidence type="ECO:0000256" key="7">
    <source>
        <dbReference type="ARBA" id="ARBA00022759"/>
    </source>
</evidence>
<comment type="catalytic activity">
    <reaction evidence="1 10">
        <text>Endonucleolytic cleavage to 5'-phosphomonoester.</text>
        <dbReference type="EC" id="3.1.26.4"/>
    </reaction>
</comment>
<evidence type="ECO:0000256" key="6">
    <source>
        <dbReference type="ARBA" id="ARBA00022723"/>
    </source>
</evidence>
<evidence type="ECO:0000313" key="12">
    <source>
        <dbReference type="EMBL" id="MBL6455713.1"/>
    </source>
</evidence>